<dbReference type="Proteomes" id="UP001597568">
    <property type="component" value="Unassembled WGS sequence"/>
</dbReference>
<keyword evidence="2" id="KW-1185">Reference proteome</keyword>
<sequence>MKFMHILGFVVGILTVLDIQQKGMGYKMLPSKTQKCLTKIFAK</sequence>
<dbReference type="RefSeq" id="WP_255411590.1">
    <property type="nucleotide sequence ID" value="NZ_JBHUOR010000111.1"/>
</dbReference>
<gene>
    <name evidence="1" type="ORF">ACFSY7_12540</name>
</gene>
<dbReference type="EMBL" id="JBHUOR010000111">
    <property type="protein sequence ID" value="MFD2869315.1"/>
    <property type="molecule type" value="Genomic_DNA"/>
</dbReference>
<accession>A0ABW5Y2M4</accession>
<protein>
    <submittedName>
        <fullName evidence="1">Uncharacterized protein</fullName>
    </submittedName>
</protein>
<proteinExistence type="predicted"/>
<organism evidence="1 2">
    <name type="scientific">Kurthia populi</name>
    <dbReference type="NCBI Taxonomy" id="1562132"/>
    <lineage>
        <taxon>Bacteria</taxon>
        <taxon>Bacillati</taxon>
        <taxon>Bacillota</taxon>
        <taxon>Bacilli</taxon>
        <taxon>Bacillales</taxon>
        <taxon>Caryophanaceae</taxon>
        <taxon>Kurthia</taxon>
    </lineage>
</organism>
<evidence type="ECO:0000313" key="2">
    <source>
        <dbReference type="Proteomes" id="UP001597568"/>
    </source>
</evidence>
<evidence type="ECO:0000313" key="1">
    <source>
        <dbReference type="EMBL" id="MFD2869315.1"/>
    </source>
</evidence>
<comment type="caution">
    <text evidence="1">The sequence shown here is derived from an EMBL/GenBank/DDBJ whole genome shotgun (WGS) entry which is preliminary data.</text>
</comment>
<name>A0ABW5Y2M4_9BACL</name>
<reference evidence="2" key="1">
    <citation type="journal article" date="2019" name="Int. J. Syst. Evol. Microbiol.">
        <title>The Global Catalogue of Microorganisms (GCM) 10K type strain sequencing project: providing services to taxonomists for standard genome sequencing and annotation.</title>
        <authorList>
            <consortium name="The Broad Institute Genomics Platform"/>
            <consortium name="The Broad Institute Genome Sequencing Center for Infectious Disease"/>
            <person name="Wu L."/>
            <person name="Ma J."/>
        </authorList>
    </citation>
    <scope>NUCLEOTIDE SEQUENCE [LARGE SCALE GENOMIC DNA]</scope>
    <source>
        <strain evidence="2">KCTC 33522</strain>
    </source>
</reference>